<evidence type="ECO:0000256" key="5">
    <source>
        <dbReference type="PROSITE-ProRule" id="PRU01023"/>
    </source>
</evidence>
<keyword evidence="1 5" id="KW-0489">Methyltransferase</keyword>
<evidence type="ECO:0000256" key="4">
    <source>
        <dbReference type="ARBA" id="ARBA00022884"/>
    </source>
</evidence>
<dbReference type="GO" id="GO:0008173">
    <property type="term" value="F:RNA methyltransferase activity"/>
    <property type="evidence" value="ECO:0007669"/>
    <property type="project" value="InterPro"/>
</dbReference>
<evidence type="ECO:0000256" key="3">
    <source>
        <dbReference type="ARBA" id="ARBA00022691"/>
    </source>
</evidence>
<dbReference type="SUPFAM" id="SSF53335">
    <property type="entry name" value="S-adenosyl-L-methionine-dependent methyltransferases"/>
    <property type="match status" value="1"/>
</dbReference>
<comment type="caution">
    <text evidence="7">The sequence shown here is derived from an EMBL/GenBank/DDBJ whole genome shotgun (WGS) entry which is preliminary data.</text>
</comment>
<keyword evidence="4 5" id="KW-0694">RNA-binding</keyword>
<dbReference type="GO" id="GO:0003723">
    <property type="term" value="F:RNA binding"/>
    <property type="evidence" value="ECO:0007669"/>
    <property type="project" value="UniProtKB-UniRule"/>
</dbReference>
<dbReference type="PANTHER" id="PTHR22807">
    <property type="entry name" value="NOP2 YEAST -RELATED NOL1/NOP2/FMU SUN DOMAIN-CONTAINING"/>
    <property type="match status" value="1"/>
</dbReference>
<feature type="binding site" evidence="5">
    <location>
        <position position="228"/>
    </location>
    <ligand>
        <name>S-adenosyl-L-methionine</name>
        <dbReference type="ChEBI" id="CHEBI:59789"/>
    </ligand>
</feature>
<evidence type="ECO:0000313" key="8">
    <source>
        <dbReference type="Proteomes" id="UP000789595"/>
    </source>
</evidence>
<evidence type="ECO:0000313" key="7">
    <source>
        <dbReference type="EMBL" id="CAH0369726.1"/>
    </source>
</evidence>
<organism evidence="7 8">
    <name type="scientific">Pelagomonas calceolata</name>
    <dbReference type="NCBI Taxonomy" id="35677"/>
    <lineage>
        <taxon>Eukaryota</taxon>
        <taxon>Sar</taxon>
        <taxon>Stramenopiles</taxon>
        <taxon>Ochrophyta</taxon>
        <taxon>Pelagophyceae</taxon>
        <taxon>Pelagomonadales</taxon>
        <taxon>Pelagomonadaceae</taxon>
        <taxon>Pelagomonas</taxon>
    </lineage>
</organism>
<comment type="similarity">
    <text evidence="5">Belongs to the class I-like SAM-binding methyltransferase superfamily. RsmB/NOP family.</text>
</comment>
<evidence type="ECO:0000256" key="1">
    <source>
        <dbReference type="ARBA" id="ARBA00022603"/>
    </source>
</evidence>
<feature type="binding site" evidence="5">
    <location>
        <position position="271"/>
    </location>
    <ligand>
        <name>S-adenosyl-L-methionine</name>
        <dbReference type="ChEBI" id="CHEBI:59789"/>
    </ligand>
</feature>
<dbReference type="OrthoDB" id="435282at2759"/>
<evidence type="ECO:0000256" key="2">
    <source>
        <dbReference type="ARBA" id="ARBA00022679"/>
    </source>
</evidence>
<dbReference type="CDD" id="cd02440">
    <property type="entry name" value="AdoMet_MTases"/>
    <property type="match status" value="1"/>
</dbReference>
<dbReference type="GO" id="GO:0005730">
    <property type="term" value="C:nucleolus"/>
    <property type="evidence" value="ECO:0007669"/>
    <property type="project" value="TreeGrafter"/>
</dbReference>
<protein>
    <recommendedName>
        <fullName evidence="6">SAM-dependent MTase RsmB/NOP-type domain-containing protein</fullName>
    </recommendedName>
</protein>
<comment type="caution">
    <text evidence="5">Lacks conserved residue(s) required for the propagation of feature annotation.</text>
</comment>
<proteinExistence type="inferred from homology"/>
<feature type="binding site" evidence="5">
    <location>
        <begin position="204"/>
        <end position="210"/>
    </location>
    <ligand>
        <name>S-adenosyl-L-methionine</name>
        <dbReference type="ChEBI" id="CHEBI:59789"/>
    </ligand>
</feature>
<dbReference type="InterPro" id="IPR023267">
    <property type="entry name" value="RCMT"/>
</dbReference>
<dbReference type="InterPro" id="IPR029063">
    <property type="entry name" value="SAM-dependent_MTases_sf"/>
</dbReference>
<dbReference type="InterPro" id="IPR049560">
    <property type="entry name" value="MeTrfase_RsmB-F_NOP2_cat"/>
</dbReference>
<keyword evidence="3 5" id="KW-0949">S-adenosyl-L-methionine</keyword>
<dbReference type="AlphaFoldDB" id="A0A8J2SFH8"/>
<dbReference type="EMBL" id="CAKKNE010000002">
    <property type="protein sequence ID" value="CAH0369726.1"/>
    <property type="molecule type" value="Genomic_DNA"/>
</dbReference>
<dbReference type="InterPro" id="IPR001678">
    <property type="entry name" value="MeTrfase_RsmB-F_NOP2_dom"/>
</dbReference>
<dbReference type="Pfam" id="PF01189">
    <property type="entry name" value="Methyltr_RsmB-F"/>
    <property type="match status" value="1"/>
</dbReference>
<evidence type="ECO:0000259" key="6">
    <source>
        <dbReference type="PROSITE" id="PS51686"/>
    </source>
</evidence>
<reference evidence="7" key="1">
    <citation type="submission" date="2021-11" db="EMBL/GenBank/DDBJ databases">
        <authorList>
            <consortium name="Genoscope - CEA"/>
            <person name="William W."/>
        </authorList>
    </citation>
    <scope>NUCLEOTIDE SEQUENCE</scope>
</reference>
<feature type="active site" description="Nucleophile" evidence="5">
    <location>
        <position position="317"/>
    </location>
</feature>
<gene>
    <name evidence="7" type="ORF">PECAL_2P28610</name>
</gene>
<dbReference type="PROSITE" id="PS51686">
    <property type="entry name" value="SAM_MT_RSMB_NOP"/>
    <property type="match status" value="1"/>
</dbReference>
<keyword evidence="2 5" id="KW-0808">Transferase</keyword>
<dbReference type="Proteomes" id="UP000789595">
    <property type="component" value="Unassembled WGS sequence"/>
</dbReference>
<dbReference type="GO" id="GO:0070475">
    <property type="term" value="P:rRNA base methylation"/>
    <property type="evidence" value="ECO:0007669"/>
    <property type="project" value="TreeGrafter"/>
</dbReference>
<dbReference type="PANTHER" id="PTHR22807:SF4">
    <property type="entry name" value="28S RRNA (CYTOSINE-C(5))-METHYLTRANSFERASE"/>
    <property type="match status" value="1"/>
</dbReference>
<sequence length="401" mass="43061">MASHYRDAAKCLKAVDGGRTTLKTAAYKTQNPPRTVALVSEVRRHRKALETAIAATGLREKAGGDAQLLLVAVYDAVAGRGAPKRCGGKLLRAIREALPALKSTFEAARTESPSRTENKPRYLRCNLLTTTRKEVREKLAAEGVAAEDDVHVDDLLVTTAKVHGGHALVKAGEVILQDKSSCFPAHALLDGLPPDWRGDVVDACAAPGNKSTHAAALLRGRGKVLAVDRDAARLKILEERVREAKADNVVQAVRGDFLKLRHGGARAILVDPSCSGGFEGEAASDERVARLAEFQSKALRAALMRFPRAERVSYSTCSLRAEEDEAVVAGALADADIRKGGWRLAPALPAWPRRGRPHAGLDRAQSDCLARADPSKDATGAFFVALFERSAGAARKRRRRG</sequence>
<accession>A0A8J2SFH8</accession>
<dbReference type="PRINTS" id="PR02008">
    <property type="entry name" value="RCMTFAMILY"/>
</dbReference>
<dbReference type="Gene3D" id="3.40.50.150">
    <property type="entry name" value="Vaccinia Virus protein VP39"/>
    <property type="match status" value="1"/>
</dbReference>
<feature type="domain" description="SAM-dependent MTase RsmB/NOP-type" evidence="6">
    <location>
        <begin position="111"/>
        <end position="390"/>
    </location>
</feature>
<keyword evidence="8" id="KW-1185">Reference proteome</keyword>
<name>A0A8J2SFH8_9STRA</name>